<evidence type="ECO:0000256" key="2">
    <source>
        <dbReference type="ARBA" id="ARBA00023125"/>
    </source>
</evidence>
<reference evidence="7 8" key="1">
    <citation type="submission" date="2023-07" db="EMBL/GenBank/DDBJ databases">
        <title>Sequencing the genomes of 1000 actinobacteria strains.</title>
        <authorList>
            <person name="Klenk H.-P."/>
        </authorList>
    </citation>
    <scope>NUCLEOTIDE SEQUENCE [LARGE SCALE GENOMIC DNA]</scope>
    <source>
        <strain evidence="7 8">DSM 44109</strain>
    </source>
</reference>
<accession>A0ABT9RIT6</accession>
<keyword evidence="3" id="KW-0804">Transcription</keyword>
<proteinExistence type="predicted"/>
<dbReference type="InterPro" id="IPR036271">
    <property type="entry name" value="Tet_transcr_reg_TetR-rel_C_sf"/>
</dbReference>
<dbReference type="Pfam" id="PF00440">
    <property type="entry name" value="TetR_N"/>
    <property type="match status" value="1"/>
</dbReference>
<evidence type="ECO:0000256" key="3">
    <source>
        <dbReference type="ARBA" id="ARBA00023163"/>
    </source>
</evidence>
<evidence type="ECO:0000313" key="7">
    <source>
        <dbReference type="EMBL" id="MDP9869207.1"/>
    </source>
</evidence>
<dbReference type="InterPro" id="IPR001647">
    <property type="entry name" value="HTH_TetR"/>
</dbReference>
<organism evidence="7 8">
    <name type="scientific">Streptosporangium brasiliense</name>
    <dbReference type="NCBI Taxonomy" id="47480"/>
    <lineage>
        <taxon>Bacteria</taxon>
        <taxon>Bacillati</taxon>
        <taxon>Actinomycetota</taxon>
        <taxon>Actinomycetes</taxon>
        <taxon>Streptosporangiales</taxon>
        <taxon>Streptosporangiaceae</taxon>
        <taxon>Streptosporangium</taxon>
    </lineage>
</organism>
<dbReference type="Gene3D" id="1.10.357.10">
    <property type="entry name" value="Tetracycline Repressor, domain 2"/>
    <property type="match status" value="1"/>
</dbReference>
<dbReference type="PANTHER" id="PTHR30055">
    <property type="entry name" value="HTH-TYPE TRANSCRIPTIONAL REGULATOR RUTR"/>
    <property type="match status" value="1"/>
</dbReference>
<dbReference type="PROSITE" id="PS50977">
    <property type="entry name" value="HTH_TETR_2"/>
    <property type="match status" value="1"/>
</dbReference>
<comment type="caution">
    <text evidence="7">The sequence shown here is derived from an EMBL/GenBank/DDBJ whole genome shotgun (WGS) entry which is preliminary data.</text>
</comment>
<feature type="region of interest" description="Disordered" evidence="5">
    <location>
        <begin position="1"/>
        <end position="26"/>
    </location>
</feature>
<dbReference type="Pfam" id="PF13305">
    <property type="entry name" value="TetR_C_33"/>
    <property type="match status" value="1"/>
</dbReference>
<dbReference type="SUPFAM" id="SSF46689">
    <property type="entry name" value="Homeodomain-like"/>
    <property type="match status" value="1"/>
</dbReference>
<evidence type="ECO:0000259" key="6">
    <source>
        <dbReference type="PROSITE" id="PS50977"/>
    </source>
</evidence>
<protein>
    <submittedName>
        <fullName evidence="7">AcrR family transcriptional regulator</fullName>
    </submittedName>
</protein>
<feature type="DNA-binding region" description="H-T-H motif" evidence="4">
    <location>
        <begin position="54"/>
        <end position="73"/>
    </location>
</feature>
<dbReference type="Proteomes" id="UP001230426">
    <property type="component" value="Unassembled WGS sequence"/>
</dbReference>
<dbReference type="InterPro" id="IPR050109">
    <property type="entry name" value="HTH-type_TetR-like_transc_reg"/>
</dbReference>
<keyword evidence="8" id="KW-1185">Reference proteome</keyword>
<dbReference type="SUPFAM" id="SSF48498">
    <property type="entry name" value="Tetracyclin repressor-like, C-terminal domain"/>
    <property type="match status" value="1"/>
</dbReference>
<evidence type="ECO:0000313" key="8">
    <source>
        <dbReference type="Proteomes" id="UP001230426"/>
    </source>
</evidence>
<evidence type="ECO:0000256" key="4">
    <source>
        <dbReference type="PROSITE-ProRule" id="PRU00335"/>
    </source>
</evidence>
<dbReference type="EMBL" id="JAUSRB010000002">
    <property type="protein sequence ID" value="MDP9869207.1"/>
    <property type="molecule type" value="Genomic_DNA"/>
</dbReference>
<name>A0ABT9RIT6_9ACTN</name>
<dbReference type="InterPro" id="IPR025996">
    <property type="entry name" value="MT1864/Rv1816-like_C"/>
</dbReference>
<keyword evidence="2 4" id="KW-0238">DNA-binding</keyword>
<evidence type="ECO:0000256" key="5">
    <source>
        <dbReference type="SAM" id="MobiDB-lite"/>
    </source>
</evidence>
<dbReference type="RefSeq" id="WP_306872845.1">
    <property type="nucleotide sequence ID" value="NZ_JAUSRB010000002.1"/>
</dbReference>
<gene>
    <name evidence="7" type="ORF">J2S55_008473</name>
</gene>
<dbReference type="InterPro" id="IPR009057">
    <property type="entry name" value="Homeodomain-like_sf"/>
</dbReference>
<feature type="domain" description="HTH tetR-type" evidence="6">
    <location>
        <begin position="30"/>
        <end position="91"/>
    </location>
</feature>
<evidence type="ECO:0000256" key="1">
    <source>
        <dbReference type="ARBA" id="ARBA00023015"/>
    </source>
</evidence>
<dbReference type="PANTHER" id="PTHR30055:SF234">
    <property type="entry name" value="HTH-TYPE TRANSCRIPTIONAL REGULATOR BETI"/>
    <property type="match status" value="1"/>
</dbReference>
<sequence length="219" mass="23587">MKKAPTATELPADQGEDASPRPRNRRGQGLLLREEIIRAATALIVRTGSDQAVTLRSVAREVGIAAPSIYAHFPDRDAIVEAVVIEAITQLHQAVTAAVTAHDDPVEALLAGCAAYVDFGVREPARYRVLFGWARPKPEAPAADVPGRQGLDAFRTLVDNLDACVRAGRSSSTDPFADAVTLWTALHGQVTLRADLPDFPWPPTGTVEQMARRLGRINP</sequence>
<keyword evidence="1" id="KW-0805">Transcription regulation</keyword>